<dbReference type="GO" id="GO:0016020">
    <property type="term" value="C:membrane"/>
    <property type="evidence" value="ECO:0007669"/>
    <property type="project" value="TreeGrafter"/>
</dbReference>
<dbReference type="RefSeq" id="WP_133397802.1">
    <property type="nucleotide sequence ID" value="NZ_SNAA01000019.1"/>
</dbReference>
<evidence type="ECO:0000313" key="4">
    <source>
        <dbReference type="EMBL" id="TDL76021.1"/>
    </source>
</evidence>
<dbReference type="InterPro" id="IPR002347">
    <property type="entry name" value="SDR_fam"/>
</dbReference>
<evidence type="ECO:0000256" key="1">
    <source>
        <dbReference type="ARBA" id="ARBA00006484"/>
    </source>
</evidence>
<dbReference type="Pfam" id="PF00106">
    <property type="entry name" value="adh_short"/>
    <property type="match status" value="1"/>
</dbReference>
<comment type="similarity">
    <text evidence="1">Belongs to the short-chain dehydrogenases/reductases (SDR) family.</text>
</comment>
<comment type="caution">
    <text evidence="4">The sequence shown here is derived from an EMBL/GenBank/DDBJ whole genome shotgun (WGS) entry which is preliminary data.</text>
</comment>
<dbReference type="Gene3D" id="3.40.50.720">
    <property type="entry name" value="NAD(P)-binding Rossmann-like Domain"/>
    <property type="match status" value="1"/>
</dbReference>
<evidence type="ECO:0000259" key="3">
    <source>
        <dbReference type="SMART" id="SM00822"/>
    </source>
</evidence>
<dbReference type="InterPro" id="IPR020904">
    <property type="entry name" value="Sc_DH/Rdtase_CS"/>
</dbReference>
<dbReference type="PROSITE" id="PS00061">
    <property type="entry name" value="ADH_SHORT"/>
    <property type="match status" value="1"/>
</dbReference>
<dbReference type="InterPro" id="IPR036291">
    <property type="entry name" value="NAD(P)-bd_dom_sf"/>
</dbReference>
<protein>
    <submittedName>
        <fullName evidence="4">SDR family NAD(P)-dependent oxidoreductase</fullName>
    </submittedName>
</protein>
<dbReference type="PRINTS" id="PR00081">
    <property type="entry name" value="GDHRDH"/>
</dbReference>
<dbReference type="OrthoDB" id="335726at2"/>
<dbReference type="SUPFAM" id="SSF51735">
    <property type="entry name" value="NAD(P)-binding Rossmann-fold domains"/>
    <property type="match status" value="1"/>
</dbReference>
<organism evidence="4 5">
    <name type="scientific">Palleronia sediminis</name>
    <dbReference type="NCBI Taxonomy" id="2547833"/>
    <lineage>
        <taxon>Bacteria</taxon>
        <taxon>Pseudomonadati</taxon>
        <taxon>Pseudomonadota</taxon>
        <taxon>Alphaproteobacteria</taxon>
        <taxon>Rhodobacterales</taxon>
        <taxon>Roseobacteraceae</taxon>
        <taxon>Palleronia</taxon>
    </lineage>
</organism>
<sequence length="244" mass="26340">MRDWTGKTYWIVGASEGLGRAVAHKVSRAGASLVLSARSEDRLADLVAELPGRARAVPCDVSDRESVGKAAEEAGEIDGLIVTVGAYWPLAAQDWDADKVETMCDVNLTGVVRVLGRVVPRMVARDAGHIVLTGSLSGFRGLPRSTGYAASKAGLMALAEGMHADLRRSGVEVQLVNPGFIRTRLTDRNDFRMPQILEPDEAAQRFFDHMNQGGFARNFPLALSAGLRGMANFLPDALYYRIVG</sequence>
<reference evidence="4 5" key="1">
    <citation type="submission" date="2019-03" db="EMBL/GenBank/DDBJ databases">
        <title>Primorskyibacter sp. SS33 isolated from sediments.</title>
        <authorList>
            <person name="Xunke S."/>
        </authorList>
    </citation>
    <scope>NUCLEOTIDE SEQUENCE [LARGE SCALE GENOMIC DNA]</scope>
    <source>
        <strain evidence="4 5">SS33</strain>
    </source>
</reference>
<evidence type="ECO:0000256" key="2">
    <source>
        <dbReference type="ARBA" id="ARBA00023002"/>
    </source>
</evidence>
<evidence type="ECO:0000313" key="5">
    <source>
        <dbReference type="Proteomes" id="UP000295701"/>
    </source>
</evidence>
<gene>
    <name evidence="4" type="ORF">E2L08_14420</name>
</gene>
<keyword evidence="5" id="KW-1185">Reference proteome</keyword>
<accession>A0A4R5ZXW1</accession>
<proteinExistence type="inferred from homology"/>
<dbReference type="SMART" id="SM00822">
    <property type="entry name" value="PKS_KR"/>
    <property type="match status" value="1"/>
</dbReference>
<dbReference type="PANTHER" id="PTHR44196:SF1">
    <property type="entry name" value="DEHYDROGENASE_REDUCTASE SDR FAMILY MEMBER 7B"/>
    <property type="match status" value="1"/>
</dbReference>
<feature type="domain" description="Ketoreductase" evidence="3">
    <location>
        <begin position="7"/>
        <end position="184"/>
    </location>
</feature>
<dbReference type="PANTHER" id="PTHR44196">
    <property type="entry name" value="DEHYDROGENASE/REDUCTASE SDR FAMILY MEMBER 7B"/>
    <property type="match status" value="1"/>
</dbReference>
<dbReference type="Proteomes" id="UP000295701">
    <property type="component" value="Unassembled WGS sequence"/>
</dbReference>
<keyword evidence="2" id="KW-0560">Oxidoreductase</keyword>
<dbReference type="AlphaFoldDB" id="A0A4R5ZXW1"/>
<dbReference type="EMBL" id="SNAA01000019">
    <property type="protein sequence ID" value="TDL76021.1"/>
    <property type="molecule type" value="Genomic_DNA"/>
</dbReference>
<dbReference type="GO" id="GO:0016491">
    <property type="term" value="F:oxidoreductase activity"/>
    <property type="evidence" value="ECO:0007669"/>
    <property type="project" value="UniProtKB-KW"/>
</dbReference>
<name>A0A4R5ZXW1_9RHOB</name>
<dbReference type="InterPro" id="IPR057326">
    <property type="entry name" value="KR_dom"/>
</dbReference>